<reference evidence="3" key="1">
    <citation type="submission" date="2016-02" db="EMBL/GenBank/DDBJ databases">
        <authorList>
            <person name="liu f."/>
        </authorList>
    </citation>
    <scope>NUCLEOTIDE SEQUENCE [LARGE SCALE GENOMIC DNA]</scope>
</reference>
<accession>A0A164Z630</accession>
<feature type="transmembrane region" description="Helical" evidence="1">
    <location>
        <begin position="12"/>
        <end position="29"/>
    </location>
</feature>
<keyword evidence="3" id="KW-1185">Reference proteome</keyword>
<proteinExistence type="predicted"/>
<evidence type="ECO:0000313" key="3">
    <source>
        <dbReference type="Proteomes" id="UP000182631"/>
    </source>
</evidence>
<feature type="transmembrane region" description="Helical" evidence="1">
    <location>
        <begin position="163"/>
        <end position="183"/>
    </location>
</feature>
<dbReference type="AlphaFoldDB" id="A0A164Z630"/>
<organism evidence="2 3">
    <name type="scientific">Candidatus Synechococcus spongiarum</name>
    <dbReference type="NCBI Taxonomy" id="431041"/>
    <lineage>
        <taxon>Bacteria</taxon>
        <taxon>Bacillati</taxon>
        <taxon>Cyanobacteriota</taxon>
        <taxon>Cyanophyceae</taxon>
        <taxon>Synechococcales</taxon>
        <taxon>Synechococcaceae</taxon>
        <taxon>Synechococcus</taxon>
    </lineage>
</organism>
<gene>
    <name evidence="2" type="ORF">FLM9_1296</name>
</gene>
<protein>
    <submittedName>
        <fullName evidence="2">Uncharacterized protein</fullName>
    </submittedName>
</protein>
<feature type="transmembrane region" description="Helical" evidence="1">
    <location>
        <begin position="49"/>
        <end position="72"/>
    </location>
</feature>
<dbReference type="RefSeq" id="WP_074457711.1">
    <property type="nucleotide sequence ID" value="NZ_FITM01000144.1"/>
</dbReference>
<keyword evidence="1" id="KW-0472">Membrane</keyword>
<keyword evidence="1" id="KW-1133">Transmembrane helix</keyword>
<dbReference type="Proteomes" id="UP000182631">
    <property type="component" value="Unassembled WGS sequence"/>
</dbReference>
<name>A0A164Z630_9SYNE</name>
<dbReference type="EMBL" id="FITM01000144">
    <property type="protein sequence ID" value="SAY39226.1"/>
    <property type="molecule type" value="Genomic_DNA"/>
</dbReference>
<evidence type="ECO:0000313" key="2">
    <source>
        <dbReference type="EMBL" id="SAY39226.1"/>
    </source>
</evidence>
<keyword evidence="1" id="KW-0812">Transmembrane</keyword>
<evidence type="ECO:0000256" key="1">
    <source>
        <dbReference type="SAM" id="Phobius"/>
    </source>
</evidence>
<sequence>MNSTSTSDRQHWYLKLVAVPLLLTLRSVAAPPRQLLSKMPSSSGGQHWYLRFVFSPLLGFLKSIVVLLAQVLKLIGHTLTTIGKVFVLFQRIVINPLLSSPRFIVVFISQLLTFKSNQLTPGRYALETVAQWPRRFIKFFPALFHFFVNWAEQRPRFLNRITLLAPVSASLSLFSLAVLKASFLSSFLELHFPENLSVEVVKLPVF</sequence>
<dbReference type="OrthoDB" id="9835930at2"/>